<reference evidence="6 7" key="1">
    <citation type="submission" date="2016-02" db="EMBL/GenBank/DDBJ databases">
        <title>Complete genome sequence and transcriptome regulation of the pentose utilising yeast Sugiyamaella lignohabitans.</title>
        <authorList>
            <person name="Bellasio M."/>
            <person name="Peymann A."/>
            <person name="Valli M."/>
            <person name="Sipitzky M."/>
            <person name="Graf A."/>
            <person name="Sauer M."/>
            <person name="Marx H."/>
            <person name="Mattanovich D."/>
        </authorList>
    </citation>
    <scope>NUCLEOTIDE SEQUENCE [LARGE SCALE GENOMIC DNA]</scope>
    <source>
        <strain evidence="6 7">CBS 10342</strain>
    </source>
</reference>
<accession>A0A161HH19</accession>
<feature type="compositionally biased region" description="Polar residues" evidence="4">
    <location>
        <begin position="352"/>
        <end position="362"/>
    </location>
</feature>
<dbReference type="GO" id="GO:0005524">
    <property type="term" value="F:ATP binding"/>
    <property type="evidence" value="ECO:0007669"/>
    <property type="project" value="UniProtKB-KW"/>
</dbReference>
<dbReference type="GeneID" id="30036140"/>
<evidence type="ECO:0000256" key="1">
    <source>
        <dbReference type="ARBA" id="ARBA00022527"/>
    </source>
</evidence>
<dbReference type="PROSITE" id="PS50011">
    <property type="entry name" value="PROTEIN_KINASE_DOM"/>
    <property type="match status" value="1"/>
</dbReference>
<dbReference type="AlphaFoldDB" id="A0A161HH19"/>
<keyword evidence="3" id="KW-0067">ATP-binding</keyword>
<keyword evidence="6" id="KW-0418">Kinase</keyword>
<gene>
    <name evidence="6" type="primary">IME2</name>
    <name evidence="6" type="ORF">AWJ20_4050</name>
</gene>
<dbReference type="InterPro" id="IPR000719">
    <property type="entry name" value="Prot_kinase_dom"/>
</dbReference>
<dbReference type="InterPro" id="IPR011009">
    <property type="entry name" value="Kinase-like_dom_sf"/>
</dbReference>
<dbReference type="InterPro" id="IPR008271">
    <property type="entry name" value="Ser/Thr_kinase_AS"/>
</dbReference>
<organism evidence="6 7">
    <name type="scientific">Sugiyamaella lignohabitans</name>
    <dbReference type="NCBI Taxonomy" id="796027"/>
    <lineage>
        <taxon>Eukaryota</taxon>
        <taxon>Fungi</taxon>
        <taxon>Dikarya</taxon>
        <taxon>Ascomycota</taxon>
        <taxon>Saccharomycotina</taxon>
        <taxon>Dipodascomycetes</taxon>
        <taxon>Dipodascales</taxon>
        <taxon>Trichomonascaceae</taxon>
        <taxon>Sugiyamaella</taxon>
    </lineage>
</organism>
<dbReference type="PANTHER" id="PTHR24055">
    <property type="entry name" value="MITOGEN-ACTIVATED PROTEIN KINASE"/>
    <property type="match status" value="1"/>
</dbReference>
<evidence type="ECO:0000313" key="6">
    <source>
        <dbReference type="EMBL" id="ANB11247.1"/>
    </source>
</evidence>
<feature type="domain" description="Protein kinase" evidence="5">
    <location>
        <begin position="1"/>
        <end position="290"/>
    </location>
</feature>
<feature type="region of interest" description="Disordered" evidence="4">
    <location>
        <begin position="313"/>
        <end position="387"/>
    </location>
</feature>
<dbReference type="InterPro" id="IPR050117">
    <property type="entry name" value="MAPK"/>
</dbReference>
<dbReference type="KEGG" id="slb:AWJ20_4050"/>
<keyword evidence="2" id="KW-0547">Nucleotide-binding</keyword>
<keyword evidence="7" id="KW-1185">Reference proteome</keyword>
<dbReference type="OrthoDB" id="2158884at2759"/>
<evidence type="ECO:0000256" key="2">
    <source>
        <dbReference type="ARBA" id="ARBA00022741"/>
    </source>
</evidence>
<dbReference type="GO" id="GO:0004674">
    <property type="term" value="F:protein serine/threonine kinase activity"/>
    <property type="evidence" value="ECO:0007669"/>
    <property type="project" value="UniProtKB-KW"/>
</dbReference>
<dbReference type="RefSeq" id="XP_018733724.1">
    <property type="nucleotide sequence ID" value="XM_018881101.1"/>
</dbReference>
<sequence>MDCMDGTLQDFILSQDGIPPDPSIYQNILKQVLKGLDHIHSHQFIHRDIKPENILITGDISGPNLVVKVADFNLSKDLSDGPDDAFTSYIGTRWYRAPEVLIKCERYSTAIDIWAFAAVAYEMATCCVLFEGRDQIHQLKLQVQLLGAPGPNSVCGEFQPLTNFLEEMSNDAYNEIIEVCDYLNFEPEYLRLFSGDDFWQQLSDECRGDIGSTVFGRKEKRADDENDPENQISSFNSFSGLNRFCTINHGGKLVPSYTGLSDFNKLLLPILRWDPSTRPTAGQLLCHPILADEYDHTAGPLTAVPPLVLERTDTAESDDEDQDDDYNIQAPNMINRPPLSLAEPNNAPHPQPSNSKNKTSAPFNPRLAQIAAAPNENSEEPFDDNHPSHILSPNHLYNYWASPYSFHY</sequence>
<dbReference type="Gene3D" id="1.10.510.10">
    <property type="entry name" value="Transferase(Phosphotransferase) domain 1"/>
    <property type="match status" value="1"/>
</dbReference>
<protein>
    <submittedName>
        <fullName evidence="6">Protein kinase IME2</fullName>
    </submittedName>
</protein>
<dbReference type="EMBL" id="CP014500">
    <property type="protein sequence ID" value="ANB11247.1"/>
    <property type="molecule type" value="Genomic_DNA"/>
</dbReference>
<name>A0A161HH19_9ASCO</name>
<evidence type="ECO:0000256" key="3">
    <source>
        <dbReference type="ARBA" id="ARBA00022840"/>
    </source>
</evidence>
<dbReference type="Proteomes" id="UP000189580">
    <property type="component" value="Chromosome c"/>
</dbReference>
<dbReference type="Pfam" id="PF00069">
    <property type="entry name" value="Pkinase"/>
    <property type="match status" value="1"/>
</dbReference>
<evidence type="ECO:0000256" key="4">
    <source>
        <dbReference type="SAM" id="MobiDB-lite"/>
    </source>
</evidence>
<evidence type="ECO:0000313" key="7">
    <source>
        <dbReference type="Proteomes" id="UP000189580"/>
    </source>
</evidence>
<keyword evidence="1" id="KW-0723">Serine/threonine-protein kinase</keyword>
<dbReference type="SMART" id="SM00220">
    <property type="entry name" value="S_TKc"/>
    <property type="match status" value="1"/>
</dbReference>
<evidence type="ECO:0000259" key="5">
    <source>
        <dbReference type="PROSITE" id="PS50011"/>
    </source>
</evidence>
<dbReference type="PROSITE" id="PS00108">
    <property type="entry name" value="PROTEIN_KINASE_ST"/>
    <property type="match status" value="1"/>
</dbReference>
<proteinExistence type="predicted"/>
<feature type="compositionally biased region" description="Acidic residues" evidence="4">
    <location>
        <begin position="315"/>
        <end position="326"/>
    </location>
</feature>
<keyword evidence="6" id="KW-0808">Transferase</keyword>
<dbReference type="SUPFAM" id="SSF56112">
    <property type="entry name" value="Protein kinase-like (PK-like)"/>
    <property type="match status" value="1"/>
</dbReference>